<evidence type="ECO:0000313" key="1">
    <source>
        <dbReference type="EMBL" id="EGO62885.1"/>
    </source>
</evidence>
<protein>
    <recommendedName>
        <fullName evidence="3">Nucleoid-associated protein</fullName>
    </recommendedName>
</protein>
<dbReference type="eggNOG" id="COG3081">
    <property type="taxonomic scope" value="Bacteria"/>
</dbReference>
<comment type="caution">
    <text evidence="1">The sequence shown here is derived from an EMBL/GenBank/DDBJ whole genome shotgun (WGS) entry which is preliminary data.</text>
</comment>
<proteinExistence type="predicted"/>
<dbReference type="AlphaFoldDB" id="F7NM49"/>
<reference evidence="1 2" key="1">
    <citation type="journal article" date="2011" name="EMBO J.">
        <title>Structural diversity of bacterial flagellar motors.</title>
        <authorList>
            <person name="Chen S."/>
            <person name="Beeby M."/>
            <person name="Murphy G.E."/>
            <person name="Leadbetter J.R."/>
            <person name="Hendrixson D.R."/>
            <person name="Briegel A."/>
            <person name="Li Z."/>
            <person name="Shi J."/>
            <person name="Tocheva E.I."/>
            <person name="Muller A."/>
            <person name="Dobro M.J."/>
            <person name="Jensen G.J."/>
        </authorList>
    </citation>
    <scope>NUCLEOTIDE SEQUENCE [LARGE SCALE GENOMIC DNA]</scope>
    <source>
        <strain evidence="1 2">DSM 6540</strain>
    </source>
</reference>
<dbReference type="InterPro" id="IPR007358">
    <property type="entry name" value="Nucleoid_associated_NdpA"/>
</dbReference>
<evidence type="ECO:0000313" key="2">
    <source>
        <dbReference type="Proteomes" id="UP000003240"/>
    </source>
</evidence>
<gene>
    <name evidence="1" type="ORF">ALO_15877</name>
</gene>
<name>F7NM49_9FIRM</name>
<keyword evidence="2" id="KW-1185">Reference proteome</keyword>
<dbReference type="GO" id="GO:0009295">
    <property type="term" value="C:nucleoid"/>
    <property type="evidence" value="ECO:0007669"/>
    <property type="project" value="InterPro"/>
</dbReference>
<dbReference type="OrthoDB" id="3171075at2"/>
<dbReference type="EMBL" id="AFGF01000160">
    <property type="protein sequence ID" value="EGO62885.1"/>
    <property type="molecule type" value="Genomic_DNA"/>
</dbReference>
<accession>F7NM49</accession>
<organism evidence="1 2">
    <name type="scientific">Acetonema longum DSM 6540</name>
    <dbReference type="NCBI Taxonomy" id="1009370"/>
    <lineage>
        <taxon>Bacteria</taxon>
        <taxon>Bacillati</taxon>
        <taxon>Bacillota</taxon>
        <taxon>Negativicutes</taxon>
        <taxon>Acetonemataceae</taxon>
        <taxon>Acetonema</taxon>
    </lineage>
</organism>
<dbReference type="Proteomes" id="UP000003240">
    <property type="component" value="Unassembled WGS sequence"/>
</dbReference>
<dbReference type="RefSeq" id="WP_004097439.1">
    <property type="nucleotide sequence ID" value="NZ_AFGF01000160.1"/>
</dbReference>
<dbReference type="Pfam" id="PF04245">
    <property type="entry name" value="NA37"/>
    <property type="match status" value="1"/>
</dbReference>
<evidence type="ECO:0008006" key="3">
    <source>
        <dbReference type="Google" id="ProtNLM"/>
    </source>
</evidence>
<sequence>MPVTIKSAIIHILDTSAGLPVLSDRLMLIEKEIEDYISGIIDKSFHSDDVKECMFKAESTLWEQCQNASWNLIPISQSIAENMFSIMRRNAEIPVADVVMGISQMDGNDYLFMLKFDYRSAFTHFAGVKNDNKEINIIRYRTLLPAQAAKVPEGFFINMQTPSVKVIERQFTVDGIKDFYLSTQILACTENKTPRQKATKILKVAEKVAELYYAKEDEMNTHISSTMFDELQQEQPLVVENLGQKFFAKNPAAREEFFERLAAVDIGKDEILALSEKFQKKFGKQAIKTSSGVEIKIPTQVYSNVDEIEFINNPDGTVSLLIKNIKI</sequence>